<name>A0A074MG36_ERYLO</name>
<sequence length="359" mass="40101">MFDIEKFVTSKSPTIARNNAEYFELFFSFSGVLLINEELPELELDLDGTKIIVGQPFRLSHPSFRANPQFNLVNANKFMPDFDMQFPLQVAAQPETNADASASIQFYGGYGEGDQLADEAKVLPADSLRVRVFTNDLTDFYEKVPKYVVEPLLDGVRNLTGQWWGGRSYEAVTGALHFIIPVNAESTLEGSAIPICGVRTASDDLVPLDAALWKKASNYIGFKQSSSWRTLELQAYHNFASRDYFGSCVLGCGAIESLRDQILDKAGKKKSDFNTSETDLLKHLSIGLGTLFGRNLRDEEPETFEQLRAIWIARGDAAHGRRPKWITKSGAVPLEDLAPEVFNRGLSRVLRWCQTVDIT</sequence>
<organism evidence="1 2">
    <name type="scientific">Erythrobacter longus</name>
    <dbReference type="NCBI Taxonomy" id="1044"/>
    <lineage>
        <taxon>Bacteria</taxon>
        <taxon>Pseudomonadati</taxon>
        <taxon>Pseudomonadota</taxon>
        <taxon>Alphaproteobacteria</taxon>
        <taxon>Sphingomonadales</taxon>
        <taxon>Erythrobacteraceae</taxon>
        <taxon>Erythrobacter/Porphyrobacter group</taxon>
        <taxon>Erythrobacter</taxon>
    </lineage>
</organism>
<comment type="caution">
    <text evidence="1">The sequence shown here is derived from an EMBL/GenBank/DDBJ whole genome shotgun (WGS) entry which is preliminary data.</text>
</comment>
<gene>
    <name evidence="1" type="ORF">EH31_03585</name>
</gene>
<protein>
    <submittedName>
        <fullName evidence="1">Uncharacterized protein</fullName>
    </submittedName>
</protein>
<accession>A0A074MG36</accession>
<dbReference type="Proteomes" id="UP000027647">
    <property type="component" value="Unassembled WGS sequence"/>
</dbReference>
<evidence type="ECO:0000313" key="1">
    <source>
        <dbReference type="EMBL" id="KEO91765.1"/>
    </source>
</evidence>
<evidence type="ECO:0000313" key="2">
    <source>
        <dbReference type="Proteomes" id="UP000027647"/>
    </source>
</evidence>
<keyword evidence="2" id="KW-1185">Reference proteome</keyword>
<proteinExistence type="predicted"/>
<dbReference type="RefSeq" id="WP_034958104.1">
    <property type="nucleotide sequence ID" value="NZ_JMIW01000001.1"/>
</dbReference>
<dbReference type="AlphaFoldDB" id="A0A074MG36"/>
<dbReference type="EMBL" id="JMIW01000001">
    <property type="protein sequence ID" value="KEO91765.1"/>
    <property type="molecule type" value="Genomic_DNA"/>
</dbReference>
<reference evidence="1 2" key="1">
    <citation type="submission" date="2014-04" db="EMBL/GenBank/DDBJ databases">
        <title>A comprehensive comparison of genomes of Erythrobacter spp. strains.</title>
        <authorList>
            <person name="Zheng Q."/>
        </authorList>
    </citation>
    <scope>NUCLEOTIDE SEQUENCE [LARGE SCALE GENOMIC DNA]</scope>
    <source>
        <strain evidence="1 2">DSM 6997</strain>
    </source>
</reference>